<evidence type="ECO:0000256" key="3">
    <source>
        <dbReference type="ARBA" id="ARBA00022475"/>
    </source>
</evidence>
<dbReference type="Pfam" id="PF07681">
    <property type="entry name" value="DoxX"/>
    <property type="match status" value="1"/>
</dbReference>
<organism evidence="9 10">
    <name type="scientific">Gordonia bronchialis (strain ATCC 25592 / DSM 43247 / BCRC 13721 / JCM 3198 / KCTC 3076 / NBRC 16047 / NCTC 10667)</name>
    <name type="common">Rhodococcus bronchialis</name>
    <dbReference type="NCBI Taxonomy" id="526226"/>
    <lineage>
        <taxon>Bacteria</taxon>
        <taxon>Bacillati</taxon>
        <taxon>Actinomycetota</taxon>
        <taxon>Actinomycetes</taxon>
        <taxon>Mycobacteriales</taxon>
        <taxon>Gordoniaceae</taxon>
        <taxon>Gordonia</taxon>
    </lineage>
</organism>
<evidence type="ECO:0000256" key="5">
    <source>
        <dbReference type="ARBA" id="ARBA00022989"/>
    </source>
</evidence>
<comment type="subcellular location">
    <subcellularLocation>
        <location evidence="1">Cell membrane</location>
        <topology evidence="1">Multi-pass membrane protein</topology>
    </subcellularLocation>
</comment>
<dbReference type="STRING" id="526226.Gbro_3233"/>
<dbReference type="HOGENOM" id="CLU_686558_0_0_11"/>
<keyword evidence="5 8" id="KW-1133">Transmembrane helix</keyword>
<evidence type="ECO:0000256" key="4">
    <source>
        <dbReference type="ARBA" id="ARBA00022692"/>
    </source>
</evidence>
<feature type="compositionally biased region" description="Basic and acidic residues" evidence="7">
    <location>
        <begin position="78"/>
        <end position="87"/>
    </location>
</feature>
<dbReference type="KEGG" id="gbr:Gbro_3233"/>
<name>D0LC51_GORB4</name>
<keyword evidence="6 8" id="KW-0472">Membrane</keyword>
<dbReference type="GO" id="GO:0005886">
    <property type="term" value="C:plasma membrane"/>
    <property type="evidence" value="ECO:0007669"/>
    <property type="project" value="UniProtKB-SubCell"/>
</dbReference>
<evidence type="ECO:0000313" key="10">
    <source>
        <dbReference type="Proteomes" id="UP000001219"/>
    </source>
</evidence>
<evidence type="ECO:0000256" key="7">
    <source>
        <dbReference type="SAM" id="MobiDB-lite"/>
    </source>
</evidence>
<reference evidence="10" key="1">
    <citation type="submission" date="2009-10" db="EMBL/GenBank/DDBJ databases">
        <title>The complete chromosome of Gordonia bronchialis DSM 43247.</title>
        <authorList>
            <consortium name="US DOE Joint Genome Institute (JGI-PGF)"/>
            <person name="Lucas S."/>
            <person name="Copeland A."/>
            <person name="Lapidus A."/>
            <person name="Glavina del Rio T."/>
            <person name="Dalin E."/>
            <person name="Tice H."/>
            <person name="Bruce D."/>
            <person name="Goodwin L."/>
            <person name="Pitluck S."/>
            <person name="Kyrpides N."/>
            <person name="Mavromatis K."/>
            <person name="Ivanova N."/>
            <person name="Ovchinnikova G."/>
            <person name="Saunders E."/>
            <person name="Brettin T."/>
            <person name="Detter J.C."/>
            <person name="Han C."/>
            <person name="Larimer F."/>
            <person name="Land M."/>
            <person name="Hauser L."/>
            <person name="Markowitz V."/>
            <person name="Cheng J.-F."/>
            <person name="Hugenholtz P."/>
            <person name="Woyke T."/>
            <person name="Wu D."/>
            <person name="Jando M."/>
            <person name="Schneider S."/>
            <person name="Goeker M."/>
            <person name="Klenk H.-P."/>
            <person name="Eisen J.A."/>
        </authorList>
    </citation>
    <scope>NUCLEOTIDE SEQUENCE [LARGE SCALE GENOMIC DNA]</scope>
    <source>
        <strain evidence="10">ATCC 25592 / DSM 43247 / BCRC 13721 / JCM 3198 / KCTC 3076 / NBRC 16047 / NCTC 10667</strain>
    </source>
</reference>
<dbReference type="Proteomes" id="UP000001219">
    <property type="component" value="Chromosome"/>
</dbReference>
<dbReference type="EMBL" id="CP001802">
    <property type="protein sequence ID" value="ACY22438.1"/>
    <property type="molecule type" value="Genomic_DNA"/>
</dbReference>
<dbReference type="RefSeq" id="WP_012834954.1">
    <property type="nucleotide sequence ID" value="NC_013441.1"/>
</dbReference>
<proteinExistence type="inferred from homology"/>
<feature type="compositionally biased region" description="Low complexity" evidence="7">
    <location>
        <begin position="115"/>
        <end position="131"/>
    </location>
</feature>
<keyword evidence="10" id="KW-1185">Reference proteome</keyword>
<feature type="transmembrane region" description="Helical" evidence="8">
    <location>
        <begin position="226"/>
        <end position="244"/>
    </location>
</feature>
<keyword evidence="4 8" id="KW-0812">Transmembrane</keyword>
<dbReference type="PANTHER" id="PTHR33452">
    <property type="entry name" value="OXIDOREDUCTASE CATD-RELATED"/>
    <property type="match status" value="1"/>
</dbReference>
<accession>D0LC51</accession>
<feature type="compositionally biased region" description="Basic and acidic residues" evidence="7">
    <location>
        <begin position="45"/>
        <end position="55"/>
    </location>
</feature>
<dbReference type="AlphaFoldDB" id="D0LC51"/>
<sequence length="405" mass="42425">MSERDKSTQPPTSPYDEPTGQIEVPTASGTPSAEPTGTAVPRRTPKPDRDDFYERHARRSPSQMSRVDDLDDLGPDEVETRRVRPQPDADPSEPTAVIERPPVVPRQPSGPDPTVPATGATAGVTGSAAATERFAANDPDGTRATDPVGVRRPAPPTESAEPLDTEADRSEPDRVDTAHFASVHHEDEIRGTGDGEAIDDRDVPAVVAAEDLQEAKAKARRGTLDLGLLLLRVAVGAIALGHGLQKLFGLWNGPRLSGFEDMLVNAPNPDIGFNADLAKPLAILGAVSETVGGAMVILGLLTPVGASAILGTMLVAATFKVTTAGGFAFFATDGGVEYELMLAVAAAVIILTGPGLYSLDFPYGWARRPFLGSFLWLIVGIAAAVLIWVLCNGTNPLNSPGNPGS</sequence>
<evidence type="ECO:0000313" key="9">
    <source>
        <dbReference type="EMBL" id="ACY22438.1"/>
    </source>
</evidence>
<reference evidence="9 10" key="2">
    <citation type="journal article" date="2010" name="Stand. Genomic Sci.">
        <title>Complete genome sequence of Gordonia bronchialis type strain (3410).</title>
        <authorList>
            <person name="Ivanova N."/>
            <person name="Sikorski J."/>
            <person name="Jando M."/>
            <person name="Lapidus A."/>
            <person name="Nolan M."/>
            <person name="Lucas S."/>
            <person name="Del Rio T.G."/>
            <person name="Tice H."/>
            <person name="Copeland A."/>
            <person name="Cheng J.F."/>
            <person name="Chen F."/>
            <person name="Bruce D."/>
            <person name="Goodwin L."/>
            <person name="Pitluck S."/>
            <person name="Mavromatis K."/>
            <person name="Ovchinnikova G."/>
            <person name="Pati A."/>
            <person name="Chen A."/>
            <person name="Palaniappan K."/>
            <person name="Land M."/>
            <person name="Hauser L."/>
            <person name="Chang Y.J."/>
            <person name="Jeffries C.D."/>
            <person name="Chain P."/>
            <person name="Saunders E."/>
            <person name="Han C."/>
            <person name="Detter J.C."/>
            <person name="Brettin T."/>
            <person name="Rohde M."/>
            <person name="Goker M."/>
            <person name="Bristow J."/>
            <person name="Eisen J.A."/>
            <person name="Markowitz V."/>
            <person name="Hugenholtz P."/>
            <person name="Klenk H.P."/>
            <person name="Kyrpides N.C."/>
        </authorList>
    </citation>
    <scope>NUCLEOTIDE SEQUENCE [LARGE SCALE GENOMIC DNA]</scope>
    <source>
        <strain evidence="10">ATCC 25592 / DSM 43247 / BCRC 13721 / JCM 3198 / KCTC 3076 / NBRC 16047 / NCTC 10667</strain>
    </source>
</reference>
<evidence type="ECO:0000256" key="2">
    <source>
        <dbReference type="ARBA" id="ARBA00006679"/>
    </source>
</evidence>
<evidence type="ECO:0000256" key="1">
    <source>
        <dbReference type="ARBA" id="ARBA00004651"/>
    </source>
</evidence>
<evidence type="ECO:0000256" key="8">
    <source>
        <dbReference type="SAM" id="Phobius"/>
    </source>
</evidence>
<protein>
    <submittedName>
        <fullName evidence="9">DoxX family protein</fullName>
    </submittedName>
</protein>
<feature type="compositionally biased region" description="Pro residues" evidence="7">
    <location>
        <begin position="102"/>
        <end position="114"/>
    </location>
</feature>
<dbReference type="InterPro" id="IPR051907">
    <property type="entry name" value="DoxX-like_oxidoreductase"/>
</dbReference>
<comment type="similarity">
    <text evidence="2">Belongs to the DoxX family.</text>
</comment>
<feature type="transmembrane region" description="Helical" evidence="8">
    <location>
        <begin position="281"/>
        <end position="301"/>
    </location>
</feature>
<feature type="transmembrane region" description="Helical" evidence="8">
    <location>
        <begin position="371"/>
        <end position="390"/>
    </location>
</feature>
<feature type="transmembrane region" description="Helical" evidence="8">
    <location>
        <begin position="338"/>
        <end position="359"/>
    </location>
</feature>
<dbReference type="eggNOG" id="COG2259">
    <property type="taxonomic scope" value="Bacteria"/>
</dbReference>
<dbReference type="OrthoDB" id="346004at2"/>
<keyword evidence="3" id="KW-1003">Cell membrane</keyword>
<feature type="transmembrane region" description="Helical" evidence="8">
    <location>
        <begin position="308"/>
        <end position="332"/>
    </location>
</feature>
<gene>
    <name evidence="9" type="ordered locus">Gbro_3233</name>
</gene>
<dbReference type="PANTHER" id="PTHR33452:SF1">
    <property type="entry name" value="INNER MEMBRANE PROTEIN YPHA-RELATED"/>
    <property type="match status" value="1"/>
</dbReference>
<evidence type="ECO:0000256" key="6">
    <source>
        <dbReference type="ARBA" id="ARBA00023136"/>
    </source>
</evidence>
<feature type="region of interest" description="Disordered" evidence="7">
    <location>
        <begin position="1"/>
        <end position="173"/>
    </location>
</feature>
<dbReference type="InterPro" id="IPR032808">
    <property type="entry name" value="DoxX"/>
</dbReference>